<sequence length="126" mass="14408">MATDEIRHQVLELELEQDLEEAEDDHESEGLEQRGEKRQHQDGGIKTGIHHSENSRYGHDTKDNDNEDNEEDESPRPTKQRRLFLASPDMPPMPPLQQSSLRSCLARPYNVKPSSTTQSEIGNAQF</sequence>
<feature type="compositionally biased region" description="Basic and acidic residues" evidence="1">
    <location>
        <begin position="50"/>
        <end position="64"/>
    </location>
</feature>
<dbReference type="OrthoDB" id="3561910at2759"/>
<feature type="compositionally biased region" description="Basic and acidic residues" evidence="1">
    <location>
        <begin position="1"/>
        <end position="11"/>
    </location>
</feature>
<evidence type="ECO:0000256" key="1">
    <source>
        <dbReference type="SAM" id="MobiDB-lite"/>
    </source>
</evidence>
<dbReference type="EMBL" id="MU251700">
    <property type="protein sequence ID" value="KAG9230122.1"/>
    <property type="molecule type" value="Genomic_DNA"/>
</dbReference>
<feature type="compositionally biased region" description="Basic and acidic residues" evidence="1">
    <location>
        <begin position="28"/>
        <end position="43"/>
    </location>
</feature>
<feature type="compositionally biased region" description="Acidic residues" evidence="1">
    <location>
        <begin position="13"/>
        <end position="27"/>
    </location>
</feature>
<dbReference type="AlphaFoldDB" id="A0A9P7YAZ8"/>
<comment type="caution">
    <text evidence="2">The sequence shown here is derived from an EMBL/GenBank/DDBJ whole genome shotgun (WGS) entry which is preliminary data.</text>
</comment>
<evidence type="ECO:0000313" key="2">
    <source>
        <dbReference type="EMBL" id="KAG9230122.1"/>
    </source>
</evidence>
<protein>
    <submittedName>
        <fullName evidence="2">Uncharacterized protein</fullName>
    </submittedName>
</protein>
<feature type="region of interest" description="Disordered" evidence="1">
    <location>
        <begin position="1"/>
        <end position="126"/>
    </location>
</feature>
<reference evidence="2" key="1">
    <citation type="journal article" date="2021" name="IMA Fungus">
        <title>Genomic characterization of three marine fungi, including Emericellopsis atlantica sp. nov. with signatures of a generalist lifestyle and marine biomass degradation.</title>
        <authorList>
            <person name="Hagestad O.C."/>
            <person name="Hou L."/>
            <person name="Andersen J.H."/>
            <person name="Hansen E.H."/>
            <person name="Altermark B."/>
            <person name="Li C."/>
            <person name="Kuhnert E."/>
            <person name="Cox R.J."/>
            <person name="Crous P.W."/>
            <person name="Spatafora J.W."/>
            <person name="Lail K."/>
            <person name="Amirebrahimi M."/>
            <person name="Lipzen A."/>
            <person name="Pangilinan J."/>
            <person name="Andreopoulos W."/>
            <person name="Hayes R.D."/>
            <person name="Ng V."/>
            <person name="Grigoriev I.V."/>
            <person name="Jackson S.A."/>
            <person name="Sutton T.D.S."/>
            <person name="Dobson A.D.W."/>
            <person name="Rama T."/>
        </authorList>
    </citation>
    <scope>NUCLEOTIDE SEQUENCE</scope>
    <source>
        <strain evidence="2">TRa018bII</strain>
    </source>
</reference>
<keyword evidence="3" id="KW-1185">Reference proteome</keyword>
<feature type="compositionally biased region" description="Polar residues" evidence="1">
    <location>
        <begin position="112"/>
        <end position="126"/>
    </location>
</feature>
<evidence type="ECO:0000313" key="3">
    <source>
        <dbReference type="Proteomes" id="UP000824998"/>
    </source>
</evidence>
<name>A0A9P7YAZ8_9HELO</name>
<organism evidence="2 3">
    <name type="scientific">Amylocarpus encephaloides</name>
    <dbReference type="NCBI Taxonomy" id="45428"/>
    <lineage>
        <taxon>Eukaryota</taxon>
        <taxon>Fungi</taxon>
        <taxon>Dikarya</taxon>
        <taxon>Ascomycota</taxon>
        <taxon>Pezizomycotina</taxon>
        <taxon>Leotiomycetes</taxon>
        <taxon>Helotiales</taxon>
        <taxon>Helotiales incertae sedis</taxon>
        <taxon>Amylocarpus</taxon>
    </lineage>
</organism>
<proteinExistence type="predicted"/>
<accession>A0A9P7YAZ8</accession>
<gene>
    <name evidence="2" type="ORF">BJ875DRAFT_488286</name>
</gene>
<dbReference type="Proteomes" id="UP000824998">
    <property type="component" value="Unassembled WGS sequence"/>
</dbReference>